<feature type="compositionally biased region" description="Pro residues" evidence="2">
    <location>
        <begin position="118"/>
        <end position="136"/>
    </location>
</feature>
<reference evidence="3 4" key="1">
    <citation type="journal article" date="2015" name="Int. J. Syst. Evol. Microbiol.">
        <title>Gemmobacter intermedius sp. nov., isolated from a white stork (Ciconia ciconia).</title>
        <authorList>
            <person name="Kampfer P."/>
            <person name="Jerzak L."/>
            <person name="Wilharm G."/>
            <person name="Golke J."/>
            <person name="Busse H.J."/>
            <person name="Glaeser S.P."/>
        </authorList>
    </citation>
    <scope>NUCLEOTIDE SEQUENCE [LARGE SCALE GENOMIC DNA]</scope>
    <source>
        <strain evidence="3 4">119/4</strain>
    </source>
</reference>
<keyword evidence="4" id="KW-1185">Reference proteome</keyword>
<sequence length="153" mass="15475">MFSKSQDDRSPAATRGQVSVLASDLIITGVVASEGSIELHGQVDGEMAASVLTVGADGHMKGRIQAGLVDVLGHVEGGITCSALTLRQSAKVKSDVQSPRLIIESGAEVEGRFSRPAPVAPAEPAPPAAAPAPAPSEPEADGAEDDSLDTPAE</sequence>
<dbReference type="PANTHER" id="PTHR35024">
    <property type="entry name" value="HYPOTHETICAL CYTOSOLIC PROTEIN"/>
    <property type="match status" value="1"/>
</dbReference>
<evidence type="ECO:0000313" key="3">
    <source>
        <dbReference type="EMBL" id="RWY43557.1"/>
    </source>
</evidence>
<proteinExistence type="inferred from homology"/>
<name>A0A444MEX7_9RHOB</name>
<dbReference type="Proteomes" id="UP000287168">
    <property type="component" value="Unassembled WGS sequence"/>
</dbReference>
<organism evidence="3 4">
    <name type="scientific">Falsigemmobacter intermedius</name>
    <dbReference type="NCBI Taxonomy" id="1553448"/>
    <lineage>
        <taxon>Bacteria</taxon>
        <taxon>Pseudomonadati</taxon>
        <taxon>Pseudomonadota</taxon>
        <taxon>Alphaproteobacteria</taxon>
        <taxon>Rhodobacterales</taxon>
        <taxon>Paracoccaceae</taxon>
        <taxon>Falsigemmobacter</taxon>
    </lineage>
</organism>
<evidence type="ECO:0000256" key="2">
    <source>
        <dbReference type="SAM" id="MobiDB-lite"/>
    </source>
</evidence>
<dbReference type="InterPro" id="IPR007607">
    <property type="entry name" value="BacA/B"/>
</dbReference>
<evidence type="ECO:0000313" key="4">
    <source>
        <dbReference type="Proteomes" id="UP000287168"/>
    </source>
</evidence>
<evidence type="ECO:0000256" key="1">
    <source>
        <dbReference type="ARBA" id="ARBA00044755"/>
    </source>
</evidence>
<feature type="region of interest" description="Disordered" evidence="2">
    <location>
        <begin position="106"/>
        <end position="153"/>
    </location>
</feature>
<dbReference type="EMBL" id="SBLC01000004">
    <property type="protein sequence ID" value="RWY43557.1"/>
    <property type="molecule type" value="Genomic_DNA"/>
</dbReference>
<comment type="similarity">
    <text evidence="1">Belongs to the bactofilin family.</text>
</comment>
<dbReference type="RefSeq" id="WP_128486893.1">
    <property type="nucleotide sequence ID" value="NZ_JBHLXB010000008.1"/>
</dbReference>
<comment type="caution">
    <text evidence="3">The sequence shown here is derived from an EMBL/GenBank/DDBJ whole genome shotgun (WGS) entry which is preliminary data.</text>
</comment>
<protein>
    <submittedName>
        <fullName evidence="3">Polymer-forming cytoskeletal protein</fullName>
    </submittedName>
</protein>
<dbReference type="PANTHER" id="PTHR35024:SF4">
    <property type="entry name" value="POLYMER-FORMING CYTOSKELETAL PROTEIN"/>
    <property type="match status" value="1"/>
</dbReference>
<feature type="compositionally biased region" description="Acidic residues" evidence="2">
    <location>
        <begin position="138"/>
        <end position="153"/>
    </location>
</feature>
<dbReference type="AlphaFoldDB" id="A0A444MEX7"/>
<accession>A0A444MEX7</accession>
<dbReference type="Pfam" id="PF04519">
    <property type="entry name" value="Bactofilin"/>
    <property type="match status" value="1"/>
</dbReference>
<gene>
    <name evidence="3" type="ORF">EP867_03890</name>
</gene>
<dbReference type="OrthoDB" id="5738271at2"/>